<dbReference type="Gene3D" id="1.10.3470.10">
    <property type="entry name" value="ABC transporter involved in vitamin B12 uptake, BtuC"/>
    <property type="match status" value="1"/>
</dbReference>
<comment type="subcellular location">
    <subcellularLocation>
        <location evidence="1">Cell membrane</location>
        <topology evidence="1">Multi-pass membrane protein</topology>
    </subcellularLocation>
</comment>
<dbReference type="InterPro" id="IPR037294">
    <property type="entry name" value="ABC_BtuC-like"/>
</dbReference>
<dbReference type="EMBL" id="PKQI01000001">
    <property type="protein sequence ID" value="NNV19306.1"/>
    <property type="molecule type" value="Genomic_DNA"/>
</dbReference>
<evidence type="ECO:0000256" key="4">
    <source>
        <dbReference type="ARBA" id="ARBA00022475"/>
    </source>
</evidence>
<feature type="transmembrane region" description="Helical" evidence="8">
    <location>
        <begin position="309"/>
        <end position="328"/>
    </location>
</feature>
<proteinExistence type="inferred from homology"/>
<protein>
    <submittedName>
        <fullName evidence="10">FecCD transport family protein</fullName>
    </submittedName>
    <submittedName>
        <fullName evidence="9">Iron ABC transporter permease</fullName>
    </submittedName>
</protein>
<gene>
    <name evidence="10" type="ORF">CEV34_5496</name>
    <name evidence="9" type="ORF">EHE22_02525</name>
</gene>
<evidence type="ECO:0000256" key="6">
    <source>
        <dbReference type="ARBA" id="ARBA00022989"/>
    </source>
</evidence>
<evidence type="ECO:0000256" key="5">
    <source>
        <dbReference type="ARBA" id="ARBA00022692"/>
    </source>
</evidence>
<dbReference type="RefSeq" id="WP_007878447.1">
    <property type="nucleotide sequence ID" value="NZ_CAXURC020000002.1"/>
</dbReference>
<dbReference type="EMBL" id="NNRM01000053">
    <property type="protein sequence ID" value="OYR20408.1"/>
    <property type="molecule type" value="Genomic_DNA"/>
</dbReference>
<dbReference type="PANTHER" id="PTHR30472:SF37">
    <property type="entry name" value="FE(3+) DICITRATE TRANSPORT SYSTEM PERMEASE PROTEIN FECD-RELATED"/>
    <property type="match status" value="1"/>
</dbReference>
<feature type="transmembrane region" description="Helical" evidence="8">
    <location>
        <begin position="280"/>
        <end position="303"/>
    </location>
</feature>
<keyword evidence="3" id="KW-0813">Transport</keyword>
<keyword evidence="5 8" id="KW-0812">Transmembrane</keyword>
<sequence>MKTSAEHQANRSAFVTCSFIFALLVAISILSIMVGAVRLSLSDIITAISGGKNAFIVMQYRLPRLGVSIMAGGAFGLAGAFLQGALRNPLASPDVVGITKWAGLGAFCAAMLAPAAWSVWAIPLGVVLGALLGAATLFLIARQFGGSITALVLTGVAAGMMAHALMQYMMVLFPTRADQSMIWLAGSVYGRTLNDVVILAVWLLACLPLVVLAASKLDASGFGDDTLNSIGLPPTILRGGLVLTSVLLSAGAVAAVGSMGFLGLLAPHIGRLMVGSRSRYLVPASALLGALALCLADLIGRVIALPNEIPAGIIAAVVGGPYLVFLLFKEAGRNG</sequence>
<feature type="transmembrane region" description="Helical" evidence="8">
    <location>
        <begin position="235"/>
        <end position="268"/>
    </location>
</feature>
<name>A0A256G054_9HYPH</name>
<evidence type="ECO:0000256" key="8">
    <source>
        <dbReference type="SAM" id="Phobius"/>
    </source>
</evidence>
<keyword evidence="6 8" id="KW-1133">Transmembrane helix</keyword>
<dbReference type="InterPro" id="IPR000522">
    <property type="entry name" value="ABC_transptr_permease_BtuC"/>
</dbReference>
<feature type="transmembrane region" description="Helical" evidence="8">
    <location>
        <begin position="98"/>
        <end position="117"/>
    </location>
</feature>
<evidence type="ECO:0000313" key="11">
    <source>
        <dbReference type="Proteomes" id="UP000216188"/>
    </source>
</evidence>
<organism evidence="10 11">
    <name type="scientific">Brucella pseudogrignonensis</name>
    <dbReference type="NCBI Taxonomy" id="419475"/>
    <lineage>
        <taxon>Bacteria</taxon>
        <taxon>Pseudomonadati</taxon>
        <taxon>Pseudomonadota</taxon>
        <taxon>Alphaproteobacteria</taxon>
        <taxon>Hyphomicrobiales</taxon>
        <taxon>Brucellaceae</taxon>
        <taxon>Brucella/Ochrobactrum group</taxon>
        <taxon>Brucella</taxon>
    </lineage>
</organism>
<dbReference type="GO" id="GO:0033214">
    <property type="term" value="P:siderophore-iron import into cell"/>
    <property type="evidence" value="ECO:0007669"/>
    <property type="project" value="TreeGrafter"/>
</dbReference>
<dbReference type="GO" id="GO:0022857">
    <property type="term" value="F:transmembrane transporter activity"/>
    <property type="evidence" value="ECO:0007669"/>
    <property type="project" value="InterPro"/>
</dbReference>
<keyword evidence="11" id="KW-1185">Reference proteome</keyword>
<dbReference type="AlphaFoldDB" id="A0A256G054"/>
<evidence type="ECO:0000256" key="1">
    <source>
        <dbReference type="ARBA" id="ARBA00004651"/>
    </source>
</evidence>
<evidence type="ECO:0000313" key="12">
    <source>
        <dbReference type="Proteomes" id="UP000526233"/>
    </source>
</evidence>
<dbReference type="STRING" id="419475.A8A54_12665"/>
<dbReference type="GO" id="GO:0005886">
    <property type="term" value="C:plasma membrane"/>
    <property type="evidence" value="ECO:0007669"/>
    <property type="project" value="UniProtKB-SubCell"/>
</dbReference>
<feature type="transmembrane region" description="Helical" evidence="8">
    <location>
        <begin position="124"/>
        <end position="144"/>
    </location>
</feature>
<keyword evidence="7 8" id="KW-0472">Membrane</keyword>
<dbReference type="PANTHER" id="PTHR30472">
    <property type="entry name" value="FERRIC ENTEROBACTIN TRANSPORT SYSTEM PERMEASE PROTEIN"/>
    <property type="match status" value="1"/>
</dbReference>
<accession>A0A256G054</accession>
<dbReference type="SUPFAM" id="SSF81345">
    <property type="entry name" value="ABC transporter involved in vitamin B12 uptake, BtuC"/>
    <property type="match status" value="1"/>
</dbReference>
<dbReference type="CDD" id="cd06550">
    <property type="entry name" value="TM_ABC_iron-siderophores_like"/>
    <property type="match status" value="1"/>
</dbReference>
<reference evidence="9 12" key="2">
    <citation type="submission" date="2018-11" db="EMBL/GenBank/DDBJ databases">
        <title>Genome sequencing and analysis.</title>
        <authorList>
            <person name="Huang Y.-T."/>
        </authorList>
    </citation>
    <scope>NUCLEOTIDE SEQUENCE [LARGE SCALE GENOMIC DNA]</scope>
    <source>
        <strain evidence="9 12">SHIN</strain>
    </source>
</reference>
<evidence type="ECO:0000256" key="3">
    <source>
        <dbReference type="ARBA" id="ARBA00022448"/>
    </source>
</evidence>
<keyword evidence="4" id="KW-1003">Cell membrane</keyword>
<feature type="transmembrane region" description="Helical" evidence="8">
    <location>
        <begin position="193"/>
        <end position="215"/>
    </location>
</feature>
<evidence type="ECO:0000313" key="9">
    <source>
        <dbReference type="EMBL" id="NNV19306.1"/>
    </source>
</evidence>
<feature type="transmembrane region" description="Helical" evidence="8">
    <location>
        <begin position="150"/>
        <end position="173"/>
    </location>
</feature>
<comment type="similarity">
    <text evidence="2">Belongs to the binding-protein-dependent transport system permease family. FecCD subfamily.</text>
</comment>
<dbReference type="Pfam" id="PF01032">
    <property type="entry name" value="FecCD"/>
    <property type="match status" value="1"/>
</dbReference>
<comment type="caution">
    <text evidence="10">The sequence shown here is derived from an EMBL/GenBank/DDBJ whole genome shotgun (WGS) entry which is preliminary data.</text>
</comment>
<dbReference type="Proteomes" id="UP000526233">
    <property type="component" value="Unassembled WGS sequence"/>
</dbReference>
<feature type="transmembrane region" description="Helical" evidence="8">
    <location>
        <begin position="62"/>
        <end position="86"/>
    </location>
</feature>
<dbReference type="Proteomes" id="UP000216188">
    <property type="component" value="Unassembled WGS sequence"/>
</dbReference>
<evidence type="ECO:0000313" key="10">
    <source>
        <dbReference type="EMBL" id="OYR20408.1"/>
    </source>
</evidence>
<evidence type="ECO:0000256" key="7">
    <source>
        <dbReference type="ARBA" id="ARBA00023136"/>
    </source>
</evidence>
<reference evidence="10 11" key="1">
    <citation type="submission" date="2017-07" db="EMBL/GenBank/DDBJ databases">
        <title>Phylogenetic study on the rhizospheric bacterium Ochrobactrum sp. A44.</title>
        <authorList>
            <person name="Krzyzanowska D.M."/>
            <person name="Ossowicki A."/>
            <person name="Rajewska M."/>
            <person name="Maciag T."/>
            <person name="Kaczynski Z."/>
            <person name="Czerwicka M."/>
            <person name="Jafra S."/>
        </authorList>
    </citation>
    <scope>NUCLEOTIDE SEQUENCE [LARGE SCALE GENOMIC DNA]</scope>
    <source>
        <strain evidence="10 11">CCUG 30717</strain>
    </source>
</reference>
<evidence type="ECO:0000256" key="2">
    <source>
        <dbReference type="ARBA" id="ARBA00007935"/>
    </source>
</evidence>
<feature type="transmembrane region" description="Helical" evidence="8">
    <location>
        <begin position="12"/>
        <end position="41"/>
    </location>
</feature>